<evidence type="ECO:0008006" key="3">
    <source>
        <dbReference type="Google" id="ProtNLM"/>
    </source>
</evidence>
<keyword evidence="2" id="KW-1185">Reference proteome</keyword>
<comment type="caution">
    <text evidence="1">The sequence shown here is derived from an EMBL/GenBank/DDBJ whole genome shotgun (WGS) entry which is preliminary data.</text>
</comment>
<protein>
    <recommendedName>
        <fullName evidence="3">Nucleotide-binding alpha-beta plait domain-containing protein</fullName>
    </recommendedName>
</protein>
<reference evidence="1" key="2">
    <citation type="submission" date="2020-06" db="EMBL/GenBank/DDBJ databases">
        <title>Helianthus annuus Genome sequencing and assembly Release 2.</title>
        <authorList>
            <person name="Gouzy J."/>
            <person name="Langlade N."/>
            <person name="Munos S."/>
        </authorList>
    </citation>
    <scope>NUCLEOTIDE SEQUENCE</scope>
    <source>
        <tissue evidence="1">Leaves</tissue>
    </source>
</reference>
<gene>
    <name evidence="1" type="ORF">HanXRQr2_Chr11g0490571</name>
</gene>
<dbReference type="Proteomes" id="UP000215914">
    <property type="component" value="Unassembled WGS sequence"/>
</dbReference>
<name>A0A9K3N0I8_HELAN</name>
<evidence type="ECO:0000313" key="2">
    <source>
        <dbReference type="Proteomes" id="UP000215914"/>
    </source>
</evidence>
<dbReference type="Gramene" id="mRNA:HanXRQr2_Chr11g0490571">
    <property type="protein sequence ID" value="CDS:HanXRQr2_Chr11g0490571.1"/>
    <property type="gene ID" value="HanXRQr2_Chr11g0490571"/>
</dbReference>
<reference evidence="1" key="1">
    <citation type="journal article" date="2017" name="Nature">
        <title>The sunflower genome provides insights into oil metabolism, flowering and Asterid evolution.</title>
        <authorList>
            <person name="Badouin H."/>
            <person name="Gouzy J."/>
            <person name="Grassa C.J."/>
            <person name="Murat F."/>
            <person name="Staton S.E."/>
            <person name="Cottret L."/>
            <person name="Lelandais-Briere C."/>
            <person name="Owens G.L."/>
            <person name="Carrere S."/>
            <person name="Mayjonade B."/>
            <person name="Legrand L."/>
            <person name="Gill N."/>
            <person name="Kane N.C."/>
            <person name="Bowers J.E."/>
            <person name="Hubner S."/>
            <person name="Bellec A."/>
            <person name="Berard A."/>
            <person name="Berges H."/>
            <person name="Blanchet N."/>
            <person name="Boniface M.C."/>
            <person name="Brunel D."/>
            <person name="Catrice O."/>
            <person name="Chaidir N."/>
            <person name="Claudel C."/>
            <person name="Donnadieu C."/>
            <person name="Faraut T."/>
            <person name="Fievet G."/>
            <person name="Helmstetter N."/>
            <person name="King M."/>
            <person name="Knapp S.J."/>
            <person name="Lai Z."/>
            <person name="Le Paslier M.C."/>
            <person name="Lippi Y."/>
            <person name="Lorenzon L."/>
            <person name="Mandel J.R."/>
            <person name="Marage G."/>
            <person name="Marchand G."/>
            <person name="Marquand E."/>
            <person name="Bret-Mestries E."/>
            <person name="Morien E."/>
            <person name="Nambeesan S."/>
            <person name="Nguyen T."/>
            <person name="Pegot-Espagnet P."/>
            <person name="Pouilly N."/>
            <person name="Raftis F."/>
            <person name="Sallet E."/>
            <person name="Schiex T."/>
            <person name="Thomas J."/>
            <person name="Vandecasteele C."/>
            <person name="Vares D."/>
            <person name="Vear F."/>
            <person name="Vautrin S."/>
            <person name="Crespi M."/>
            <person name="Mangin B."/>
            <person name="Burke J.M."/>
            <person name="Salse J."/>
            <person name="Munos S."/>
            <person name="Vincourt P."/>
            <person name="Rieseberg L.H."/>
            <person name="Langlade N.B."/>
        </authorList>
    </citation>
    <scope>NUCLEOTIDE SEQUENCE</scope>
    <source>
        <tissue evidence="1">Leaves</tissue>
    </source>
</reference>
<accession>A0A9K3N0I8</accession>
<dbReference type="EMBL" id="MNCJ02000326">
    <property type="protein sequence ID" value="KAF5782018.1"/>
    <property type="molecule type" value="Genomic_DNA"/>
</dbReference>
<sequence length="332" mass="37883">MGDIFDIFIARKRDKDGNRFGFFSMLDVKDRVEVERNVSAIRMGEYKLKCNVARFVLEEGEIKKPKVYMEKQQTRVNERKGFDGEYAKKETFQANLSYKEAFSGVSRGKLVSVDDDLAAFESWHGRGILVRLRSFAVLQSIKSILVEMKLQEGTIRCLGGLRILIIFKNKEHAAMALDEIVGRNDLFSEPEIWEGQTNMFERIAWLKVYGIPLCITDNKVMNDVGNLFGEVIKPARVERDGLDASFQFVGVLVKHGKYIQEEAFLKWRGKTIRVWVMEDSNDWLEDFVTETKPDGGFGVSDDNKVDTDGVDVHFCRNSWFGNKADGIAGEGM</sequence>
<organism evidence="1 2">
    <name type="scientific">Helianthus annuus</name>
    <name type="common">Common sunflower</name>
    <dbReference type="NCBI Taxonomy" id="4232"/>
    <lineage>
        <taxon>Eukaryota</taxon>
        <taxon>Viridiplantae</taxon>
        <taxon>Streptophyta</taxon>
        <taxon>Embryophyta</taxon>
        <taxon>Tracheophyta</taxon>
        <taxon>Spermatophyta</taxon>
        <taxon>Magnoliopsida</taxon>
        <taxon>eudicotyledons</taxon>
        <taxon>Gunneridae</taxon>
        <taxon>Pentapetalae</taxon>
        <taxon>asterids</taxon>
        <taxon>campanulids</taxon>
        <taxon>Asterales</taxon>
        <taxon>Asteraceae</taxon>
        <taxon>Asteroideae</taxon>
        <taxon>Heliantheae alliance</taxon>
        <taxon>Heliantheae</taxon>
        <taxon>Helianthus</taxon>
    </lineage>
</organism>
<proteinExistence type="predicted"/>
<evidence type="ECO:0000313" key="1">
    <source>
        <dbReference type="EMBL" id="KAF5782018.1"/>
    </source>
</evidence>
<dbReference type="AlphaFoldDB" id="A0A9K3N0I8"/>